<evidence type="ECO:0000313" key="2">
    <source>
        <dbReference type="Proteomes" id="UP000597877"/>
    </source>
</evidence>
<organism evidence="1 2">
    <name type="scientific">Eubacterium segne</name>
    <dbReference type="NCBI Taxonomy" id="2763045"/>
    <lineage>
        <taxon>Bacteria</taxon>
        <taxon>Bacillati</taxon>
        <taxon>Bacillota</taxon>
        <taxon>Clostridia</taxon>
        <taxon>Eubacteriales</taxon>
        <taxon>Eubacteriaceae</taxon>
        <taxon>Eubacterium</taxon>
    </lineage>
</organism>
<evidence type="ECO:0000313" key="1">
    <source>
        <dbReference type="EMBL" id="MBC5668805.1"/>
    </source>
</evidence>
<sequence>MSKFKDKFHLLPEQNLFLAKKKLDENIYCGMKMKKLKQFLYDNAILGLTV</sequence>
<gene>
    <name evidence="1" type="ORF">H8S00_12595</name>
</gene>
<dbReference type="Proteomes" id="UP000597877">
    <property type="component" value="Unassembled WGS sequence"/>
</dbReference>
<protein>
    <submittedName>
        <fullName evidence="1">Uncharacterized protein</fullName>
    </submittedName>
</protein>
<name>A0ABR7F7R6_9FIRM</name>
<accession>A0ABR7F7R6</accession>
<comment type="caution">
    <text evidence="1">The sequence shown here is derived from an EMBL/GenBank/DDBJ whole genome shotgun (WGS) entry which is preliminary data.</text>
</comment>
<proteinExistence type="predicted"/>
<reference evidence="1 2" key="1">
    <citation type="submission" date="2020-08" db="EMBL/GenBank/DDBJ databases">
        <title>Genome public.</title>
        <authorList>
            <person name="Liu C."/>
            <person name="Sun Q."/>
        </authorList>
    </citation>
    <scope>NUCLEOTIDE SEQUENCE [LARGE SCALE GENOMIC DNA]</scope>
    <source>
        <strain evidence="1 2">BX4</strain>
    </source>
</reference>
<dbReference type="RefSeq" id="WP_158576910.1">
    <property type="nucleotide sequence ID" value="NZ_JACOOZ010000010.1"/>
</dbReference>
<keyword evidence="2" id="KW-1185">Reference proteome</keyword>
<dbReference type="EMBL" id="JACOOZ010000010">
    <property type="protein sequence ID" value="MBC5668805.1"/>
    <property type="molecule type" value="Genomic_DNA"/>
</dbReference>